<keyword evidence="6" id="KW-0539">Nucleus</keyword>
<keyword evidence="4" id="KW-0805">Transcription regulation</keyword>
<evidence type="ECO:0000256" key="6">
    <source>
        <dbReference type="ARBA" id="ARBA00023242"/>
    </source>
</evidence>
<dbReference type="CDD" id="cd08049">
    <property type="entry name" value="TAF8"/>
    <property type="match status" value="1"/>
</dbReference>
<dbReference type="AlphaFoldDB" id="A0AA41W3F9"/>
<accession>A0AA41W3F9</accession>
<dbReference type="GO" id="GO:0046982">
    <property type="term" value="F:protein heterodimerization activity"/>
    <property type="evidence" value="ECO:0007669"/>
    <property type="project" value="InterPro"/>
</dbReference>
<evidence type="ECO:0000256" key="3">
    <source>
        <dbReference type="ARBA" id="ARBA00017307"/>
    </source>
</evidence>
<dbReference type="Gene3D" id="1.10.20.10">
    <property type="entry name" value="Histone, subunit A"/>
    <property type="match status" value="1"/>
</dbReference>
<evidence type="ECO:0000256" key="2">
    <source>
        <dbReference type="ARBA" id="ARBA00008767"/>
    </source>
</evidence>
<dbReference type="Pfam" id="PF07524">
    <property type="entry name" value="Bromo_TP"/>
    <property type="match status" value="1"/>
</dbReference>
<dbReference type="GO" id="GO:0005669">
    <property type="term" value="C:transcription factor TFIID complex"/>
    <property type="evidence" value="ECO:0007669"/>
    <property type="project" value="InterPro"/>
</dbReference>
<evidence type="ECO:0000313" key="10">
    <source>
        <dbReference type="Proteomes" id="UP001177140"/>
    </source>
</evidence>
<dbReference type="SMART" id="SM00576">
    <property type="entry name" value="BTP"/>
    <property type="match status" value="1"/>
</dbReference>
<name>A0AA41W3F9_PAPNU</name>
<dbReference type="InterPro" id="IPR037818">
    <property type="entry name" value="TAF8"/>
</dbReference>
<dbReference type="PANTHER" id="PTHR46338:SF1">
    <property type="entry name" value="TRANSCRIPTION INITIATION FACTOR TFIID SUBUNIT 8"/>
    <property type="match status" value="1"/>
</dbReference>
<feature type="region of interest" description="Disordered" evidence="7">
    <location>
        <begin position="1"/>
        <end position="26"/>
    </location>
</feature>
<organism evidence="9 10">
    <name type="scientific">Papaver nudicaule</name>
    <name type="common">Iceland poppy</name>
    <dbReference type="NCBI Taxonomy" id="74823"/>
    <lineage>
        <taxon>Eukaryota</taxon>
        <taxon>Viridiplantae</taxon>
        <taxon>Streptophyta</taxon>
        <taxon>Embryophyta</taxon>
        <taxon>Tracheophyta</taxon>
        <taxon>Spermatophyta</taxon>
        <taxon>Magnoliopsida</taxon>
        <taxon>Ranunculales</taxon>
        <taxon>Papaveraceae</taxon>
        <taxon>Papaveroideae</taxon>
        <taxon>Papaver</taxon>
    </lineage>
</organism>
<dbReference type="InterPro" id="IPR006565">
    <property type="entry name" value="BTP"/>
</dbReference>
<feature type="region of interest" description="Disordered" evidence="7">
    <location>
        <begin position="193"/>
        <end position="212"/>
    </location>
</feature>
<dbReference type="EMBL" id="JAJJMA010347219">
    <property type="protein sequence ID" value="MCL7052204.1"/>
    <property type="molecule type" value="Genomic_DNA"/>
</dbReference>
<evidence type="ECO:0000259" key="8">
    <source>
        <dbReference type="SMART" id="SM00576"/>
    </source>
</evidence>
<dbReference type="Pfam" id="PF10406">
    <property type="entry name" value="TAF8_C"/>
    <property type="match status" value="1"/>
</dbReference>
<dbReference type="InterPro" id="IPR019473">
    <property type="entry name" value="TFIID_su8_C"/>
</dbReference>
<feature type="region of interest" description="Disordered" evidence="7">
    <location>
        <begin position="221"/>
        <end position="241"/>
    </location>
</feature>
<feature type="compositionally biased region" description="Basic and acidic residues" evidence="7">
    <location>
        <begin position="193"/>
        <end position="204"/>
    </location>
</feature>
<keyword evidence="10" id="KW-1185">Reference proteome</keyword>
<dbReference type="CDD" id="cd00076">
    <property type="entry name" value="HFD_SF"/>
    <property type="match status" value="1"/>
</dbReference>
<evidence type="ECO:0000256" key="4">
    <source>
        <dbReference type="ARBA" id="ARBA00023015"/>
    </source>
</evidence>
<proteinExistence type="inferred from homology"/>
<feature type="domain" description="Bromodomain associated" evidence="8">
    <location>
        <begin position="31"/>
        <end position="107"/>
    </location>
</feature>
<evidence type="ECO:0000256" key="1">
    <source>
        <dbReference type="ARBA" id="ARBA00004123"/>
    </source>
</evidence>
<evidence type="ECO:0000313" key="9">
    <source>
        <dbReference type="EMBL" id="MCL7052204.1"/>
    </source>
</evidence>
<gene>
    <name evidence="9" type="ORF">MKW94_011427</name>
</gene>
<sequence length="374" mass="41179">MNDGGKENGSEASNNNKGKKKLLNSGSGGGDDFARAIARIAVAQICETMGFETLHESALDALSDIVIRYLCDLGKTSHFYANLAGRMDSNVFDIIQGLEDLGFSQGFVNASDMNHCLVDSGIVRELTHYVNSAKDVPFARTVPRFPFVRDRKATPSFLQIGETPVGAHIPAWLPAFPDPHTYIHTPVWNEKARDPIADKTEQARQRRKAERSLLSLQQRLASSGSELPSSVEEDTNQGIDTNPFLALPINSTDNEEVPVHVLPSKSRKEVVVGNRVSVLKTFAPAIEAASKSGSCELGDGESKVVLPQNKRPVVHFKFGIGRKSLGMPVDLTLQNSILKPIVWFRRDEEKDDKKRRAEQILKEAIENPQDLAQL</sequence>
<dbReference type="InterPro" id="IPR009072">
    <property type="entry name" value="Histone-fold"/>
</dbReference>
<protein>
    <recommendedName>
        <fullName evidence="3">Transcription initiation factor TFIID subunit 8</fullName>
    </recommendedName>
</protein>
<evidence type="ECO:0000256" key="5">
    <source>
        <dbReference type="ARBA" id="ARBA00023163"/>
    </source>
</evidence>
<reference evidence="9" key="1">
    <citation type="submission" date="2022-03" db="EMBL/GenBank/DDBJ databases">
        <title>A functionally conserved STORR gene fusion in Papaver species that diverged 16.8 million years ago.</title>
        <authorList>
            <person name="Catania T."/>
        </authorList>
    </citation>
    <scope>NUCLEOTIDE SEQUENCE</scope>
    <source>
        <strain evidence="9">S-191538</strain>
    </source>
</reference>
<evidence type="ECO:0000256" key="7">
    <source>
        <dbReference type="SAM" id="MobiDB-lite"/>
    </source>
</evidence>
<comment type="similarity">
    <text evidence="2">Belongs to the TAF8 family.</text>
</comment>
<dbReference type="PANTHER" id="PTHR46338">
    <property type="entry name" value="TRANSCRIPTION INITIATION FACTOR TFIID SUBUNIT 8"/>
    <property type="match status" value="1"/>
</dbReference>
<keyword evidence="5" id="KW-0804">Transcription</keyword>
<dbReference type="Proteomes" id="UP001177140">
    <property type="component" value="Unassembled WGS sequence"/>
</dbReference>
<comment type="caution">
    <text evidence="9">The sequence shown here is derived from an EMBL/GenBank/DDBJ whole genome shotgun (WGS) entry which is preliminary data.</text>
</comment>
<comment type="subcellular location">
    <subcellularLocation>
        <location evidence="1">Nucleus</location>
    </subcellularLocation>
</comment>